<dbReference type="EMBL" id="LSRX01000725">
    <property type="protein sequence ID" value="OLP90183.1"/>
    <property type="molecule type" value="Genomic_DNA"/>
</dbReference>
<evidence type="ECO:0000256" key="4">
    <source>
        <dbReference type="ARBA" id="ARBA00022741"/>
    </source>
</evidence>
<evidence type="ECO:0000259" key="9">
    <source>
        <dbReference type="PROSITE" id="PS50011"/>
    </source>
</evidence>
<evidence type="ECO:0000256" key="5">
    <source>
        <dbReference type="ARBA" id="ARBA00022777"/>
    </source>
</evidence>
<keyword evidence="3" id="KW-0808">Transferase</keyword>
<evidence type="ECO:0000313" key="10">
    <source>
        <dbReference type="EMBL" id="OLP90183.1"/>
    </source>
</evidence>
<feature type="binding site" evidence="7">
    <location>
        <position position="173"/>
    </location>
    <ligand>
        <name>ATP</name>
        <dbReference type="ChEBI" id="CHEBI:30616"/>
    </ligand>
</feature>
<comment type="subunit">
    <text evidence="1">Monomer.</text>
</comment>
<keyword evidence="4 7" id="KW-0547">Nucleotide-binding</keyword>
<dbReference type="PROSITE" id="PS50011">
    <property type="entry name" value="PROTEIN_KINASE_DOM"/>
    <property type="match status" value="1"/>
</dbReference>
<dbReference type="GO" id="GO:0005737">
    <property type="term" value="C:cytoplasm"/>
    <property type="evidence" value="ECO:0007669"/>
    <property type="project" value="TreeGrafter"/>
</dbReference>
<dbReference type="Gene3D" id="1.10.510.10">
    <property type="entry name" value="Transferase(Phosphotransferase) domain 1"/>
    <property type="match status" value="1"/>
</dbReference>
<dbReference type="GO" id="GO:0005524">
    <property type="term" value="F:ATP binding"/>
    <property type="evidence" value="ECO:0007669"/>
    <property type="project" value="UniProtKB-UniRule"/>
</dbReference>
<dbReference type="Gene3D" id="3.40.30.10">
    <property type="entry name" value="Glutaredoxin"/>
    <property type="match status" value="2"/>
</dbReference>
<dbReference type="InterPro" id="IPR011009">
    <property type="entry name" value="Kinase-like_dom_sf"/>
</dbReference>
<dbReference type="PANTHER" id="PTHR24346">
    <property type="entry name" value="MAP/MICROTUBULE AFFINITY-REGULATING KINASE"/>
    <property type="match status" value="1"/>
</dbReference>
<dbReference type="FunFam" id="1.10.510.10:FF:000571">
    <property type="entry name" value="Maternal embryonic leucine zipper kinase"/>
    <property type="match status" value="1"/>
</dbReference>
<dbReference type="OrthoDB" id="431723at2759"/>
<dbReference type="SUPFAM" id="SSF52833">
    <property type="entry name" value="Thioredoxin-like"/>
    <property type="match status" value="2"/>
</dbReference>
<dbReference type="InterPro" id="IPR008271">
    <property type="entry name" value="Ser/Thr_kinase_AS"/>
</dbReference>
<keyword evidence="5 10" id="KW-0418">Kinase</keyword>
<dbReference type="Proteomes" id="UP000186817">
    <property type="component" value="Unassembled WGS sequence"/>
</dbReference>
<dbReference type="Pfam" id="PF00462">
    <property type="entry name" value="Glutaredoxin"/>
    <property type="match status" value="1"/>
</dbReference>
<gene>
    <name evidence="10" type="primary">KIN11</name>
    <name evidence="10" type="ORF">AK812_SmicGene28292</name>
</gene>
<keyword evidence="6 7" id="KW-0067">ATP-binding</keyword>
<name>A0A1Q9D4Q9_SYMMI</name>
<dbReference type="GO" id="GO:0004674">
    <property type="term" value="F:protein serine/threonine kinase activity"/>
    <property type="evidence" value="ECO:0007669"/>
    <property type="project" value="UniProtKB-KW"/>
</dbReference>
<feature type="compositionally biased region" description="Basic and acidic residues" evidence="8">
    <location>
        <begin position="462"/>
        <end position="476"/>
    </location>
</feature>
<dbReference type="InterPro" id="IPR002109">
    <property type="entry name" value="Glutaredoxin"/>
</dbReference>
<evidence type="ECO:0000256" key="7">
    <source>
        <dbReference type="PROSITE-ProRule" id="PRU10141"/>
    </source>
</evidence>
<dbReference type="PROSITE" id="PS00107">
    <property type="entry name" value="PROTEIN_KINASE_ATP"/>
    <property type="match status" value="1"/>
</dbReference>
<dbReference type="CDD" id="cd14003">
    <property type="entry name" value="STKc_AMPK-like"/>
    <property type="match status" value="1"/>
</dbReference>
<dbReference type="InterPro" id="IPR000719">
    <property type="entry name" value="Prot_kinase_dom"/>
</dbReference>
<proteinExistence type="predicted"/>
<dbReference type="PANTHER" id="PTHR24346:SF82">
    <property type="entry name" value="KP78A-RELATED"/>
    <property type="match status" value="1"/>
</dbReference>
<comment type="caution">
    <text evidence="10">The sequence shown here is derived from an EMBL/GenBank/DDBJ whole genome shotgun (WGS) entry which is preliminary data.</text>
</comment>
<sequence length="645" mass="71077">MLAARRWMSVRAPHAARSWRCFASTPLEAFAESLDADKLVKDLCEAHPVFMISKQACPFCKRAKTLLADLEAEFVSHELDTLPGPAKAALQTLFGSSSCPPESPRGSEYPVKPLGISAAEVTTTELKSCSREMTSFMGTVLGDYEIGGFLGRGQFASVNMAKHVKTGDTLAVKIINTSRMDPAKIQREIDNQRGLRHPNIIQLMEVIESDGKVFVFMERGTGGDLFELIIARNRLQDKEARCYFRQIVDAVGFCHRNCICHRDLKPENIFLDSNMNIKLGDFGLSSKFEWGIPLTESVGSPNYAAPELLQRACSYQGPEVDVWAAGCVLYAMITGTLPFDADRTDALFKLIKSGTYRMPGYVSAEAQDVISKMLVIDREARASMAEIRSHCWLKEEVKILVPNKQEVNESVDHTHSNHSTLLAKMLLAMAEGTHPVSRKIRSCRSFGHVTAKRRASQSSDSNNRHDHDHGADDDNHTIRLDEFPAVLEAVWEFVDDGWPDEAFRAEGRPLKAVMPEGWRIPLGMPLVPCTFSERQTERHVAHGVAAEIAVMVRLDLQVGRMPADAVATWKFCEVPCPAHFKATTGAGSVPRIFISGKCEGGFSEVQHKLWTGQLVPALLAAGALSESSPAAKGGSMFFEAGNPML</sequence>
<feature type="domain" description="Protein kinase" evidence="9">
    <location>
        <begin position="144"/>
        <end position="393"/>
    </location>
</feature>
<dbReference type="PROSITE" id="PS00108">
    <property type="entry name" value="PROTEIN_KINASE_ST"/>
    <property type="match status" value="1"/>
</dbReference>
<dbReference type="GO" id="GO:0035556">
    <property type="term" value="P:intracellular signal transduction"/>
    <property type="evidence" value="ECO:0007669"/>
    <property type="project" value="TreeGrafter"/>
</dbReference>
<organism evidence="10 11">
    <name type="scientific">Symbiodinium microadriaticum</name>
    <name type="common">Dinoflagellate</name>
    <name type="synonym">Zooxanthella microadriatica</name>
    <dbReference type="NCBI Taxonomy" id="2951"/>
    <lineage>
        <taxon>Eukaryota</taxon>
        <taxon>Sar</taxon>
        <taxon>Alveolata</taxon>
        <taxon>Dinophyceae</taxon>
        <taxon>Suessiales</taxon>
        <taxon>Symbiodiniaceae</taxon>
        <taxon>Symbiodinium</taxon>
    </lineage>
</organism>
<evidence type="ECO:0000313" key="11">
    <source>
        <dbReference type="Proteomes" id="UP000186817"/>
    </source>
</evidence>
<dbReference type="Pfam" id="PF00069">
    <property type="entry name" value="Pkinase"/>
    <property type="match status" value="1"/>
</dbReference>
<accession>A0A1Q9D4Q9</accession>
<keyword evidence="11" id="KW-1185">Reference proteome</keyword>
<evidence type="ECO:0000256" key="1">
    <source>
        <dbReference type="ARBA" id="ARBA00011245"/>
    </source>
</evidence>
<dbReference type="SUPFAM" id="SSF56112">
    <property type="entry name" value="Protein kinase-like (PK-like)"/>
    <property type="match status" value="1"/>
</dbReference>
<evidence type="ECO:0000256" key="8">
    <source>
        <dbReference type="SAM" id="MobiDB-lite"/>
    </source>
</evidence>
<dbReference type="AlphaFoldDB" id="A0A1Q9D4Q9"/>
<dbReference type="InterPro" id="IPR017441">
    <property type="entry name" value="Protein_kinase_ATP_BS"/>
</dbReference>
<evidence type="ECO:0000256" key="3">
    <source>
        <dbReference type="ARBA" id="ARBA00022679"/>
    </source>
</evidence>
<evidence type="ECO:0000256" key="2">
    <source>
        <dbReference type="ARBA" id="ARBA00022527"/>
    </source>
</evidence>
<keyword evidence="2" id="KW-0723">Serine/threonine-protein kinase</keyword>
<protein>
    <submittedName>
        <fullName evidence="10">SNF1-related protein kinase catalytic subunit alpha KIN11</fullName>
    </submittedName>
</protein>
<dbReference type="SMART" id="SM00220">
    <property type="entry name" value="S_TKc"/>
    <property type="match status" value="1"/>
</dbReference>
<feature type="region of interest" description="Disordered" evidence="8">
    <location>
        <begin position="449"/>
        <end position="476"/>
    </location>
</feature>
<dbReference type="InterPro" id="IPR036249">
    <property type="entry name" value="Thioredoxin-like_sf"/>
</dbReference>
<evidence type="ECO:0000256" key="6">
    <source>
        <dbReference type="ARBA" id="ARBA00022840"/>
    </source>
</evidence>
<reference evidence="10 11" key="1">
    <citation type="submission" date="2016-02" db="EMBL/GenBank/DDBJ databases">
        <title>Genome analysis of coral dinoflagellate symbionts highlights evolutionary adaptations to a symbiotic lifestyle.</title>
        <authorList>
            <person name="Aranda M."/>
            <person name="Li Y."/>
            <person name="Liew Y.J."/>
            <person name="Baumgarten S."/>
            <person name="Simakov O."/>
            <person name="Wilson M."/>
            <person name="Piel J."/>
            <person name="Ashoor H."/>
            <person name="Bougouffa S."/>
            <person name="Bajic V.B."/>
            <person name="Ryu T."/>
            <person name="Ravasi T."/>
            <person name="Bayer T."/>
            <person name="Micklem G."/>
            <person name="Kim H."/>
            <person name="Bhak J."/>
            <person name="Lajeunesse T.C."/>
            <person name="Voolstra C.R."/>
        </authorList>
    </citation>
    <scope>NUCLEOTIDE SEQUENCE [LARGE SCALE GENOMIC DNA]</scope>
    <source>
        <strain evidence="10 11">CCMP2467</strain>
    </source>
</reference>